<dbReference type="Proteomes" id="UP000265160">
    <property type="component" value="LG4"/>
</dbReference>
<keyword evidence="5" id="KW-1185">Reference proteome</keyword>
<sequence>MVFFAVSFTGVSLSDQVHQTPADMCKNPNETATLRCLHTISTYNRILWYKQSQGGQLQLLGYMWGSRPTLEANVSATLDGSADENKNCTLTIEKLQQDSNAVYFCARGGSAREREGERKKKKTRLGIRSRLASFTSKIRL</sequence>
<dbReference type="Pfam" id="PF07686">
    <property type="entry name" value="V-set"/>
    <property type="match status" value="1"/>
</dbReference>
<dbReference type="AlphaFoldDB" id="A0A3P9CSL0"/>
<keyword evidence="2" id="KW-0391">Immunity</keyword>
<evidence type="ECO:0000256" key="1">
    <source>
        <dbReference type="ARBA" id="ARBA00022729"/>
    </source>
</evidence>
<dbReference type="InterPro" id="IPR050413">
    <property type="entry name" value="TCR_beta_variable"/>
</dbReference>
<organism evidence="4 5">
    <name type="scientific">Maylandia zebra</name>
    <name type="common">zebra mbuna</name>
    <dbReference type="NCBI Taxonomy" id="106582"/>
    <lineage>
        <taxon>Eukaryota</taxon>
        <taxon>Metazoa</taxon>
        <taxon>Chordata</taxon>
        <taxon>Craniata</taxon>
        <taxon>Vertebrata</taxon>
        <taxon>Euteleostomi</taxon>
        <taxon>Actinopterygii</taxon>
        <taxon>Neopterygii</taxon>
        <taxon>Teleostei</taxon>
        <taxon>Neoteleostei</taxon>
        <taxon>Acanthomorphata</taxon>
        <taxon>Ovalentaria</taxon>
        <taxon>Cichlomorphae</taxon>
        <taxon>Cichliformes</taxon>
        <taxon>Cichlidae</taxon>
        <taxon>African cichlids</taxon>
        <taxon>Pseudocrenilabrinae</taxon>
        <taxon>Haplochromini</taxon>
        <taxon>Maylandia</taxon>
        <taxon>Maylandia zebra complex</taxon>
    </lineage>
</organism>
<dbReference type="InterPro" id="IPR036179">
    <property type="entry name" value="Ig-like_dom_sf"/>
</dbReference>
<protein>
    <recommendedName>
        <fullName evidence="3">Ig-like domain-containing protein</fullName>
    </recommendedName>
</protein>
<dbReference type="PANTHER" id="PTHR23268:SF102">
    <property type="entry name" value="IMMUNOGLOBULIN V-SET DOMAIN-CONTAINING PROTEIN"/>
    <property type="match status" value="1"/>
</dbReference>
<reference evidence="4 5" key="1">
    <citation type="journal article" date="2014" name="Nature">
        <title>The genomic substrate for adaptive radiation in African cichlid fish.</title>
        <authorList>
            <person name="Brawand D."/>
            <person name="Wagner C.E."/>
            <person name="Li Y.I."/>
            <person name="Malinsky M."/>
            <person name="Keller I."/>
            <person name="Fan S."/>
            <person name="Simakov O."/>
            <person name="Ng A.Y."/>
            <person name="Lim Z.W."/>
            <person name="Bezault E."/>
            <person name="Turner-Maier J."/>
            <person name="Johnson J."/>
            <person name="Alcazar R."/>
            <person name="Noh H.J."/>
            <person name="Russell P."/>
            <person name="Aken B."/>
            <person name="Alfoldi J."/>
            <person name="Amemiya C."/>
            <person name="Azzouzi N."/>
            <person name="Baroiller J.F."/>
            <person name="Barloy-Hubler F."/>
            <person name="Berlin A."/>
            <person name="Bloomquist R."/>
            <person name="Carleton K.L."/>
            <person name="Conte M.A."/>
            <person name="D'Cotta H."/>
            <person name="Eshel O."/>
            <person name="Gaffney L."/>
            <person name="Galibert F."/>
            <person name="Gante H.F."/>
            <person name="Gnerre S."/>
            <person name="Greuter L."/>
            <person name="Guyon R."/>
            <person name="Haddad N.S."/>
            <person name="Haerty W."/>
            <person name="Harris R.M."/>
            <person name="Hofmann H.A."/>
            <person name="Hourlier T."/>
            <person name="Hulata G."/>
            <person name="Jaffe D.B."/>
            <person name="Lara M."/>
            <person name="Lee A.P."/>
            <person name="MacCallum I."/>
            <person name="Mwaiko S."/>
            <person name="Nikaido M."/>
            <person name="Nishihara H."/>
            <person name="Ozouf-Costaz C."/>
            <person name="Penman D.J."/>
            <person name="Przybylski D."/>
            <person name="Rakotomanga M."/>
            <person name="Renn S.C.P."/>
            <person name="Ribeiro F.J."/>
            <person name="Ron M."/>
            <person name="Salzburger W."/>
            <person name="Sanchez-Pulido L."/>
            <person name="Santos M.E."/>
            <person name="Searle S."/>
            <person name="Sharpe T."/>
            <person name="Swofford R."/>
            <person name="Tan F.J."/>
            <person name="Williams L."/>
            <person name="Young S."/>
            <person name="Yin S."/>
            <person name="Okada N."/>
            <person name="Kocher T.D."/>
            <person name="Miska E.A."/>
            <person name="Lander E.S."/>
            <person name="Venkatesh B."/>
            <person name="Fernald R.D."/>
            <person name="Meyer A."/>
            <person name="Ponting C.P."/>
            <person name="Streelman J.T."/>
            <person name="Lindblad-Toh K."/>
            <person name="Seehausen O."/>
            <person name="Di Palma F."/>
        </authorList>
    </citation>
    <scope>NUCLEOTIDE SEQUENCE</scope>
</reference>
<keyword evidence="1" id="KW-0732">Signal</keyword>
<name>A0A3P9CSL0_9CICH</name>
<dbReference type="PANTHER" id="PTHR23268">
    <property type="entry name" value="T-CELL RECEPTOR BETA CHAIN"/>
    <property type="match status" value="1"/>
</dbReference>
<feature type="domain" description="Ig-like" evidence="3">
    <location>
        <begin position="15"/>
        <end position="105"/>
    </location>
</feature>
<evidence type="ECO:0000313" key="5">
    <source>
        <dbReference type="Proteomes" id="UP000265160"/>
    </source>
</evidence>
<dbReference type="GO" id="GO:0005886">
    <property type="term" value="C:plasma membrane"/>
    <property type="evidence" value="ECO:0007669"/>
    <property type="project" value="TreeGrafter"/>
</dbReference>
<reference evidence="4" key="3">
    <citation type="submission" date="2025-09" db="UniProtKB">
        <authorList>
            <consortium name="Ensembl"/>
        </authorList>
    </citation>
    <scope>IDENTIFICATION</scope>
</reference>
<dbReference type="SMART" id="SM00409">
    <property type="entry name" value="IG"/>
    <property type="match status" value="1"/>
</dbReference>
<dbReference type="InterPro" id="IPR003599">
    <property type="entry name" value="Ig_sub"/>
</dbReference>
<dbReference type="Ensembl" id="ENSMZET00005025881.1">
    <property type="protein sequence ID" value="ENSMZEP00005025064.1"/>
    <property type="gene ID" value="ENSMZEG00005018716.1"/>
</dbReference>
<dbReference type="SUPFAM" id="SSF48726">
    <property type="entry name" value="Immunoglobulin"/>
    <property type="match status" value="1"/>
</dbReference>
<proteinExistence type="predicted"/>
<dbReference type="GO" id="GO:0007166">
    <property type="term" value="P:cell surface receptor signaling pathway"/>
    <property type="evidence" value="ECO:0007669"/>
    <property type="project" value="TreeGrafter"/>
</dbReference>
<dbReference type="GeneTree" id="ENSGT01130000279119"/>
<dbReference type="SMART" id="SM00406">
    <property type="entry name" value="IGv"/>
    <property type="match status" value="1"/>
</dbReference>
<reference evidence="4" key="2">
    <citation type="submission" date="2025-08" db="UniProtKB">
        <authorList>
            <consortium name="Ensembl"/>
        </authorList>
    </citation>
    <scope>IDENTIFICATION</scope>
</reference>
<dbReference type="InterPro" id="IPR007110">
    <property type="entry name" value="Ig-like_dom"/>
</dbReference>
<evidence type="ECO:0000313" key="4">
    <source>
        <dbReference type="Ensembl" id="ENSMZEP00005025064.1"/>
    </source>
</evidence>
<dbReference type="Gene3D" id="2.60.40.10">
    <property type="entry name" value="Immunoglobulins"/>
    <property type="match status" value="1"/>
</dbReference>
<dbReference type="GO" id="GO:0002376">
    <property type="term" value="P:immune system process"/>
    <property type="evidence" value="ECO:0007669"/>
    <property type="project" value="UniProtKB-KW"/>
</dbReference>
<dbReference type="InterPro" id="IPR013783">
    <property type="entry name" value="Ig-like_fold"/>
</dbReference>
<dbReference type="PROSITE" id="PS50835">
    <property type="entry name" value="IG_LIKE"/>
    <property type="match status" value="1"/>
</dbReference>
<dbReference type="CDD" id="cd00099">
    <property type="entry name" value="IgV"/>
    <property type="match status" value="1"/>
</dbReference>
<dbReference type="InterPro" id="IPR013106">
    <property type="entry name" value="Ig_V-set"/>
</dbReference>
<evidence type="ECO:0000256" key="2">
    <source>
        <dbReference type="ARBA" id="ARBA00022859"/>
    </source>
</evidence>
<accession>A0A3P9CSL0</accession>
<evidence type="ECO:0000259" key="3">
    <source>
        <dbReference type="PROSITE" id="PS50835"/>
    </source>
</evidence>